<dbReference type="AlphaFoldDB" id="E0RYS1"/>
<dbReference type="HOGENOM" id="CLU_047529_0_0_9"/>
<evidence type="ECO:0000313" key="3">
    <source>
        <dbReference type="Proteomes" id="UP000001299"/>
    </source>
</evidence>
<dbReference type="EMBL" id="CP001810">
    <property type="protein sequence ID" value="ADL34766.1"/>
    <property type="molecule type" value="Genomic_DNA"/>
</dbReference>
<dbReference type="PANTHER" id="PTHR38462">
    <property type="entry name" value="EXONUCLEASE-LIKE PROTEIN"/>
    <property type="match status" value="1"/>
</dbReference>
<dbReference type="KEGG" id="bpb:bpr_I2032"/>
<reference evidence="2 3" key="1">
    <citation type="journal article" date="2010" name="PLoS ONE">
        <title>The glycobiome of the rumen bacterium Butyrivibrio proteoclasticus B316(T) highlights adaptation to a polysaccharide-rich environment.</title>
        <authorList>
            <person name="Kelly W.J."/>
            <person name="Leahy S.C."/>
            <person name="Altermann E."/>
            <person name="Yeoman C.J."/>
            <person name="Dunne J.C."/>
            <person name="Kong Z."/>
            <person name="Pacheco D.M."/>
            <person name="Li D."/>
            <person name="Noel S.J."/>
            <person name="Moon C.D."/>
            <person name="Cookson A.L."/>
            <person name="Attwood G.T."/>
        </authorList>
    </citation>
    <scope>NUCLEOTIDE SEQUENCE [LARGE SCALE GENOMIC DNA]</scope>
    <source>
        <strain evidence="3">ATCC 51982 / DSM 14932 / B316</strain>
    </source>
</reference>
<sequence>MIRTSEEFSLPENDIANSLDRLLGHALDKILFIDIETTGLSPKTSEAYLIGVSYYQGHTWHIVQLMAETPEHEKEMLTNFKTLLRDFKLLVHFNGNRFDIPYLQGRFAHYELGDPFEGIDSFDLYKKISPYKLILGLPDCKQKTIELYLGIDREDKYDGGKLIPVYREFVESKSPEALKLLLLHNFEDVKGMFGLLPMMRYLEFFNLFQNMPKVSIRTDEPIDDNAYDYELPVRARKVQANYYKDIDGTQKQEVFMKLSLPFELPSSLSGNLDNCYFKIIGKEATLRVPLYDTELKYYYSNYKDYYYLPKEDMAIHKSIAEFVDKAFREKATPENCYTKKSGQYLLEWDLVFAPFFKEDYKDKRFFFDLNDNMKKSRFAMSLYASHVIAHILEG</sequence>
<evidence type="ECO:0000313" key="2">
    <source>
        <dbReference type="EMBL" id="ADL34766.1"/>
    </source>
</evidence>
<accession>E0RYS1</accession>
<organism evidence="2 3">
    <name type="scientific">Butyrivibrio proteoclasticus (strain ATCC 51982 / DSM 14932 / B316)</name>
    <name type="common">Clostridium proteoclasticum</name>
    <dbReference type="NCBI Taxonomy" id="515622"/>
    <lineage>
        <taxon>Bacteria</taxon>
        <taxon>Bacillati</taxon>
        <taxon>Bacillota</taxon>
        <taxon>Clostridia</taxon>
        <taxon>Lachnospirales</taxon>
        <taxon>Lachnospiraceae</taxon>
        <taxon>Butyrivibrio</taxon>
    </lineage>
</organism>
<dbReference type="InterPro" id="IPR036397">
    <property type="entry name" value="RNaseH_sf"/>
</dbReference>
<dbReference type="InterPro" id="IPR038720">
    <property type="entry name" value="YprB_RNase_H-like_dom"/>
</dbReference>
<name>E0RYS1_BUTPB</name>
<proteinExistence type="predicted"/>
<dbReference type="GO" id="GO:0003676">
    <property type="term" value="F:nucleic acid binding"/>
    <property type="evidence" value="ECO:0007669"/>
    <property type="project" value="InterPro"/>
</dbReference>
<dbReference type="eggNOG" id="COG3359">
    <property type="taxonomic scope" value="Bacteria"/>
</dbReference>
<dbReference type="RefSeq" id="WP_013281420.1">
    <property type="nucleotide sequence ID" value="NC_014387.1"/>
</dbReference>
<dbReference type="Proteomes" id="UP000001299">
    <property type="component" value="Chromosome 1"/>
</dbReference>
<keyword evidence="3" id="KW-1185">Reference proteome</keyword>
<dbReference type="Gene3D" id="3.30.420.10">
    <property type="entry name" value="Ribonuclease H-like superfamily/Ribonuclease H"/>
    <property type="match status" value="1"/>
</dbReference>
<dbReference type="InterPro" id="IPR012337">
    <property type="entry name" value="RNaseH-like_sf"/>
</dbReference>
<feature type="domain" description="YprB ribonuclease H-like" evidence="1">
    <location>
        <begin position="31"/>
        <end position="195"/>
    </location>
</feature>
<dbReference type="STRING" id="515622.bpr_I2032"/>
<dbReference type="PANTHER" id="PTHR38462:SF1">
    <property type="entry name" value="YPRB RIBONUCLEASE H-LIKE DOMAIN-CONTAINING PROTEIN"/>
    <property type="match status" value="1"/>
</dbReference>
<gene>
    <name evidence="2" type="ordered locus">bpr_I2032</name>
</gene>
<protein>
    <recommendedName>
        <fullName evidence="1">YprB ribonuclease H-like domain-containing protein</fullName>
    </recommendedName>
</protein>
<dbReference type="Pfam" id="PF13482">
    <property type="entry name" value="RNase_H_2"/>
    <property type="match status" value="1"/>
</dbReference>
<dbReference type="SUPFAM" id="SSF53098">
    <property type="entry name" value="Ribonuclease H-like"/>
    <property type="match status" value="1"/>
</dbReference>
<evidence type="ECO:0000259" key="1">
    <source>
        <dbReference type="Pfam" id="PF13482"/>
    </source>
</evidence>